<proteinExistence type="predicted"/>
<evidence type="ECO:0000313" key="1">
    <source>
        <dbReference type="EMBL" id="TFK72413.1"/>
    </source>
</evidence>
<evidence type="ECO:0000313" key="2">
    <source>
        <dbReference type="Proteomes" id="UP000308600"/>
    </source>
</evidence>
<reference evidence="1 2" key="1">
    <citation type="journal article" date="2019" name="Nat. Ecol. Evol.">
        <title>Megaphylogeny resolves global patterns of mushroom evolution.</title>
        <authorList>
            <person name="Varga T."/>
            <person name="Krizsan K."/>
            <person name="Foldi C."/>
            <person name="Dima B."/>
            <person name="Sanchez-Garcia M."/>
            <person name="Sanchez-Ramirez S."/>
            <person name="Szollosi G.J."/>
            <person name="Szarkandi J.G."/>
            <person name="Papp V."/>
            <person name="Albert L."/>
            <person name="Andreopoulos W."/>
            <person name="Angelini C."/>
            <person name="Antonin V."/>
            <person name="Barry K.W."/>
            <person name="Bougher N.L."/>
            <person name="Buchanan P."/>
            <person name="Buyck B."/>
            <person name="Bense V."/>
            <person name="Catcheside P."/>
            <person name="Chovatia M."/>
            <person name="Cooper J."/>
            <person name="Damon W."/>
            <person name="Desjardin D."/>
            <person name="Finy P."/>
            <person name="Geml J."/>
            <person name="Haridas S."/>
            <person name="Hughes K."/>
            <person name="Justo A."/>
            <person name="Karasinski D."/>
            <person name="Kautmanova I."/>
            <person name="Kiss B."/>
            <person name="Kocsube S."/>
            <person name="Kotiranta H."/>
            <person name="LaButti K.M."/>
            <person name="Lechner B.E."/>
            <person name="Liimatainen K."/>
            <person name="Lipzen A."/>
            <person name="Lukacs Z."/>
            <person name="Mihaltcheva S."/>
            <person name="Morgado L.N."/>
            <person name="Niskanen T."/>
            <person name="Noordeloos M.E."/>
            <person name="Ohm R.A."/>
            <person name="Ortiz-Santana B."/>
            <person name="Ovrebo C."/>
            <person name="Racz N."/>
            <person name="Riley R."/>
            <person name="Savchenko A."/>
            <person name="Shiryaev A."/>
            <person name="Soop K."/>
            <person name="Spirin V."/>
            <person name="Szebenyi C."/>
            <person name="Tomsovsky M."/>
            <person name="Tulloss R.E."/>
            <person name="Uehling J."/>
            <person name="Grigoriev I.V."/>
            <person name="Vagvolgyi C."/>
            <person name="Papp T."/>
            <person name="Martin F.M."/>
            <person name="Miettinen O."/>
            <person name="Hibbett D.S."/>
            <person name="Nagy L.G."/>
        </authorList>
    </citation>
    <scope>NUCLEOTIDE SEQUENCE [LARGE SCALE GENOMIC DNA]</scope>
    <source>
        <strain evidence="1 2">NL-1719</strain>
    </source>
</reference>
<name>A0ACD3B2A5_9AGAR</name>
<gene>
    <name evidence="1" type="ORF">BDN72DRAFT_855447</name>
</gene>
<dbReference type="EMBL" id="ML208285">
    <property type="protein sequence ID" value="TFK72413.1"/>
    <property type="molecule type" value="Genomic_DNA"/>
</dbReference>
<dbReference type="Proteomes" id="UP000308600">
    <property type="component" value="Unassembled WGS sequence"/>
</dbReference>
<organism evidence="1 2">
    <name type="scientific">Pluteus cervinus</name>
    <dbReference type="NCBI Taxonomy" id="181527"/>
    <lineage>
        <taxon>Eukaryota</taxon>
        <taxon>Fungi</taxon>
        <taxon>Dikarya</taxon>
        <taxon>Basidiomycota</taxon>
        <taxon>Agaricomycotina</taxon>
        <taxon>Agaricomycetes</taxon>
        <taxon>Agaricomycetidae</taxon>
        <taxon>Agaricales</taxon>
        <taxon>Pluteineae</taxon>
        <taxon>Pluteaceae</taxon>
        <taxon>Pluteus</taxon>
    </lineage>
</organism>
<protein>
    <submittedName>
        <fullName evidence="1">Uncharacterized protein</fullName>
    </submittedName>
</protein>
<sequence length="1089" mass="118305">MLREIDPLKKSKEKERRKQQHERNLIRLENKREGLLAQLAEAEAEASAAAVDVYDQEDVDMASEEEVGFDVDVAKRPVRKSKAKALIKKILEAHLSNIIGWLSATQKANLEARNQAAQESQEASSSNKRKRGGTKDKDSPAPKQTAAKDPILQMKGKGKNPVSISKSALAKAKGRPFRAPNLGDDSDNSDIDAQLAHTKLPLQDAMSDHPVAGSADDNMEVDASIGGNAGAEGEGSGDGDAEDEGSGAGDVTGHGTRDEGGADADVEGDAGAESDVQGSQDDDAGVQGGAQSNPEQGGSGDDDSEDDASSAGSGSSSSGAEDPDEKNESVQNLVEEEPSWYGNSTEPMNINGDDDMATSLNNNDEYPPPVFNEDPPSPSEDGFPLSVSQPARHVHTPKQTTPKSPSDNRDAVSTSVTPLSEDEEPAAELDSVPLTKAGKPTASGLKHKSEVGSWATPPIAAPPSLKSKSGAEPSRLERSPSKSKTPSPPPSTQPRRPMRLKLIEDDVSRYPIEWPPEATIVPATRSSHRITLGRQHAILHRVIKLAIVAANMKLLTEHPWPIEAQQELIRTRDCVNEAVDVVGPPAGAIADRCQPQRPIDWAFLQPIQRVILHRNTIARTQLKDFATPHVAIVFEFEKEPLNRLQAKIKLIKKNDHFTCPYDKNTYQGKIDRERPFHNQSVLATVSYAIHKNDGSNTLFKQHPELFLQVNDETGLAYNSIPPSLLAISALAVEAGIDEWKNGKPEPDSKPSPFEVGLHERRYNELLLLVQVEHATSAEAYQTFMEGIFGAVEEVHNESLKRRTTTTKKPQVKTKDNIVIKDPEVYEITDDSDIDGNLPISISDGSDDESSSENGLGVKKENREGENGGVKKERREGKNSGVKKEQHEEKQPSVVKSKKMPKNANVAVLDDDEEDKEEIERVSKKAKTNIAVKKTNIAAKKTNTADLDPNNSAPVKANNAIAPKKSSSKGTTENNTLKKANKKAAMPTKTDKKAGKTKAKSEQDREGGSKTMAPKLSAKAKGKQRKLDSVMLHEMFYTDYLEITGFYQYGHFDRSHLPTTIQTSYVKTNSHVADRGQLTAVIVISNPKNG</sequence>
<keyword evidence="2" id="KW-1185">Reference proteome</keyword>
<accession>A0ACD3B2A5</accession>